<proteinExistence type="predicted"/>
<evidence type="ECO:0000313" key="6">
    <source>
        <dbReference type="Proteomes" id="UP001165082"/>
    </source>
</evidence>
<feature type="domain" description="PARP-type" evidence="4">
    <location>
        <begin position="7"/>
        <end position="79"/>
    </location>
</feature>
<reference evidence="5" key="1">
    <citation type="submission" date="2022-07" db="EMBL/GenBank/DDBJ databases">
        <title>Genome analysis of Parmales, a sister group of diatoms, reveals the evolutionary specialization of diatoms from phago-mixotrophs to photoautotrophs.</title>
        <authorList>
            <person name="Ban H."/>
            <person name="Sato S."/>
            <person name="Yoshikawa S."/>
            <person name="Kazumasa Y."/>
            <person name="Nakamura Y."/>
            <person name="Ichinomiya M."/>
            <person name="Saitoh K."/>
            <person name="Sato N."/>
            <person name="Blanc-Mathieu R."/>
            <person name="Endo H."/>
            <person name="Kuwata A."/>
            <person name="Ogata H."/>
        </authorList>
    </citation>
    <scope>NUCLEOTIDE SEQUENCE</scope>
</reference>
<feature type="compositionally biased region" description="Basic and acidic residues" evidence="3">
    <location>
        <begin position="210"/>
        <end position="223"/>
    </location>
</feature>
<dbReference type="OrthoDB" id="10284279at2759"/>
<feature type="compositionally biased region" description="Basic and acidic residues" evidence="3">
    <location>
        <begin position="241"/>
        <end position="253"/>
    </location>
</feature>
<evidence type="ECO:0000256" key="2">
    <source>
        <dbReference type="ARBA" id="ARBA00022833"/>
    </source>
</evidence>
<dbReference type="EMBL" id="BRXZ01007739">
    <property type="protein sequence ID" value="GMI33346.1"/>
    <property type="molecule type" value="Genomic_DNA"/>
</dbReference>
<accession>A0A9W7L6B1</accession>
<gene>
    <name evidence="5" type="ORF">TrRE_jg3816</name>
</gene>
<organism evidence="5 6">
    <name type="scientific">Triparma retinervis</name>
    <dbReference type="NCBI Taxonomy" id="2557542"/>
    <lineage>
        <taxon>Eukaryota</taxon>
        <taxon>Sar</taxon>
        <taxon>Stramenopiles</taxon>
        <taxon>Ochrophyta</taxon>
        <taxon>Bolidophyceae</taxon>
        <taxon>Parmales</taxon>
        <taxon>Triparmaceae</taxon>
        <taxon>Triparma</taxon>
    </lineage>
</organism>
<evidence type="ECO:0000259" key="4">
    <source>
        <dbReference type="PROSITE" id="PS50064"/>
    </source>
</evidence>
<keyword evidence="1" id="KW-0479">Metal-binding</keyword>
<name>A0A9W7L6B1_9STRA</name>
<evidence type="ECO:0000256" key="3">
    <source>
        <dbReference type="SAM" id="MobiDB-lite"/>
    </source>
</evidence>
<dbReference type="PROSITE" id="PS50064">
    <property type="entry name" value="ZF_PARP_2"/>
    <property type="match status" value="1"/>
</dbReference>
<dbReference type="InterPro" id="IPR001510">
    <property type="entry name" value="Znf_PARP"/>
</dbReference>
<dbReference type="AlphaFoldDB" id="A0A9W7L6B1"/>
<protein>
    <recommendedName>
        <fullName evidence="4">PARP-type domain-containing protein</fullName>
    </recommendedName>
</protein>
<evidence type="ECO:0000313" key="5">
    <source>
        <dbReference type="EMBL" id="GMI33346.1"/>
    </source>
</evidence>
<feature type="region of interest" description="Disordered" evidence="3">
    <location>
        <begin position="210"/>
        <end position="253"/>
    </location>
</feature>
<keyword evidence="6" id="KW-1185">Reference proteome</keyword>
<dbReference type="GO" id="GO:0008270">
    <property type="term" value="F:zinc ion binding"/>
    <property type="evidence" value="ECO:0007669"/>
    <property type="project" value="InterPro"/>
</dbReference>
<sequence>MSASGLTRVEIDQHGGAHCGWCDTPIAKGTSRVARAFFHQPGHYSRNNGATTGYNQGGPQDLYMHSQCTFQYDANPKGQPAGCTGCGKMVEPPHRVLSRFGKPGARCTPATSGPLYYCFSCTHDFVQTHRELLTGYLAAEQSEMPVAWRSAGPFASSSEGGPPALPKDKTLRAQYLGCFHFEPPQSEEDAATARSRHDELQNVISEALKRDRLLRKRPADTSVDHAAIGEAPRKKRQAQAPEKKGGQKVDLVE</sequence>
<dbReference type="GO" id="GO:0003677">
    <property type="term" value="F:DNA binding"/>
    <property type="evidence" value="ECO:0007669"/>
    <property type="project" value="InterPro"/>
</dbReference>
<comment type="caution">
    <text evidence="5">The sequence shown here is derived from an EMBL/GenBank/DDBJ whole genome shotgun (WGS) entry which is preliminary data.</text>
</comment>
<keyword evidence="2" id="KW-0862">Zinc</keyword>
<dbReference type="Proteomes" id="UP001165082">
    <property type="component" value="Unassembled WGS sequence"/>
</dbReference>
<evidence type="ECO:0000256" key="1">
    <source>
        <dbReference type="ARBA" id="ARBA00022723"/>
    </source>
</evidence>